<dbReference type="RefSeq" id="WP_045056338.1">
    <property type="nucleotide sequence ID" value="NZ_CAWMDP010000019.1"/>
</dbReference>
<comment type="caution">
    <text evidence="6">The sequence shown here is derived from an EMBL/GenBank/DDBJ whole genome shotgun (WGS) entry which is preliminary data.</text>
</comment>
<keyword evidence="7" id="KW-1185">Reference proteome</keyword>
<dbReference type="GO" id="GO:0043190">
    <property type="term" value="C:ATP-binding cassette (ABC) transporter complex"/>
    <property type="evidence" value="ECO:0007669"/>
    <property type="project" value="InterPro"/>
</dbReference>
<dbReference type="GO" id="GO:1904680">
    <property type="term" value="F:peptide transmembrane transporter activity"/>
    <property type="evidence" value="ECO:0007669"/>
    <property type="project" value="TreeGrafter"/>
</dbReference>
<keyword evidence="3 4" id="KW-0732">Signal</keyword>
<dbReference type="SUPFAM" id="SSF53850">
    <property type="entry name" value="Periplasmic binding protein-like II"/>
    <property type="match status" value="1"/>
</dbReference>
<evidence type="ECO:0000256" key="3">
    <source>
        <dbReference type="ARBA" id="ARBA00022729"/>
    </source>
</evidence>
<dbReference type="PROSITE" id="PS51257">
    <property type="entry name" value="PROKAR_LIPOPROTEIN"/>
    <property type="match status" value="1"/>
</dbReference>
<dbReference type="InterPro" id="IPR039424">
    <property type="entry name" value="SBP_5"/>
</dbReference>
<feature type="chain" id="PRO_5002337359" evidence="4">
    <location>
        <begin position="25"/>
        <end position="594"/>
    </location>
</feature>
<reference evidence="6 7" key="1">
    <citation type="submission" date="2015-02" db="EMBL/GenBank/DDBJ databases">
        <title>Draft genome of a novel marine cyanobacterium (Chroococcales) isolated from South Atlantic Ocean.</title>
        <authorList>
            <person name="Rigonato J."/>
            <person name="Alvarenga D.O."/>
            <person name="Branco L.H."/>
            <person name="Varani A.M."/>
            <person name="Brandini F.P."/>
            <person name="Fiore M.F."/>
        </authorList>
    </citation>
    <scope>NUCLEOTIDE SEQUENCE [LARGE SCALE GENOMIC DNA]</scope>
    <source>
        <strain evidence="6 7">CENA595</strain>
    </source>
</reference>
<dbReference type="GO" id="GO:0042597">
    <property type="term" value="C:periplasmic space"/>
    <property type="evidence" value="ECO:0007669"/>
    <property type="project" value="UniProtKB-ARBA"/>
</dbReference>
<dbReference type="PANTHER" id="PTHR30290">
    <property type="entry name" value="PERIPLASMIC BINDING COMPONENT OF ABC TRANSPORTER"/>
    <property type="match status" value="1"/>
</dbReference>
<dbReference type="Gene3D" id="3.90.76.10">
    <property type="entry name" value="Dipeptide-binding Protein, Domain 1"/>
    <property type="match status" value="1"/>
</dbReference>
<dbReference type="Gene3D" id="3.10.105.10">
    <property type="entry name" value="Dipeptide-binding Protein, Domain 3"/>
    <property type="match status" value="1"/>
</dbReference>
<evidence type="ECO:0000256" key="2">
    <source>
        <dbReference type="ARBA" id="ARBA00022448"/>
    </source>
</evidence>
<evidence type="ECO:0000313" key="6">
    <source>
        <dbReference type="EMBL" id="KJH70156.1"/>
    </source>
</evidence>
<accession>A0A0D8ZSE5</accession>
<dbReference type="PATRIC" id="fig|1618023.3.peg.1874"/>
<feature type="signal peptide" evidence="4">
    <location>
        <begin position="1"/>
        <end position="24"/>
    </location>
</feature>
<dbReference type="AlphaFoldDB" id="A0A0D8ZSE5"/>
<sequence length="594" mass="67149">MAALSRFWLSVFFALTLLLTSCNPTQLRTEAAQVSQWVTSTIGDPKTFNYAFNQEFPHVFLFTTEGLTTLNGITAEIEPALAESWQISQDNKRITFTLRPGLQWSDGAPLTADDVIFTYRDVIFNPAIPTDWKDFLKVGTSGTFPEVRKISDRQIEFILPEPFAPFLSTTTGPSTNSVGILPKHALAKYITTKDVKGKPVFLSTWGTDTDPKKVVVNGPYKIESFTPSQRVIFRRNPYYWRKDAQGNRQPYIERIIWQIIESTDTSVLQFRSKGLDSVEVSPENFSLLKREEKRGNFTIYNGGPRFQKVFISLNLNKGKRNNIPLISPIKSRWFNTLEFRQAIAHAIDRQTMLNNVFRGLGNLQDSPIDIQSPFYLSPAQGLRVYEYNLTKARELLAKAGFKYNSKKQLLDADGNRVRFSLITNAENKTRVAMGAQIKQDLSKIGIQVDYNPIAFNTLTDKLSNTLDWECHLLGFTGGIEPHDGANVWLPDGGLHSFNQKPLAGQEPLTGREVADWETEIGNLYIKGSQELDQAKRKEIYAETQRLSQEYLPFIHLVSPLSLGAVRDRIQGVEYSALGAQGGTLWNKYKLRVAN</sequence>
<dbReference type="OrthoDB" id="9796817at2"/>
<dbReference type="EMBL" id="JYON01000026">
    <property type="protein sequence ID" value="KJH70156.1"/>
    <property type="molecule type" value="Genomic_DNA"/>
</dbReference>
<protein>
    <submittedName>
        <fullName evidence="6">Peptide ABC transporter substrate-binding protein</fullName>
    </submittedName>
</protein>
<organism evidence="6 7">
    <name type="scientific">Aliterella atlantica CENA595</name>
    <dbReference type="NCBI Taxonomy" id="1618023"/>
    <lineage>
        <taxon>Bacteria</taxon>
        <taxon>Bacillati</taxon>
        <taxon>Cyanobacteriota</taxon>
        <taxon>Cyanophyceae</taxon>
        <taxon>Chroococcidiopsidales</taxon>
        <taxon>Aliterellaceae</taxon>
        <taxon>Aliterella</taxon>
    </lineage>
</organism>
<name>A0A0D8ZSE5_9CYAN</name>
<evidence type="ECO:0000256" key="1">
    <source>
        <dbReference type="ARBA" id="ARBA00005695"/>
    </source>
</evidence>
<dbReference type="PANTHER" id="PTHR30290:SF9">
    <property type="entry name" value="OLIGOPEPTIDE-BINDING PROTEIN APPA"/>
    <property type="match status" value="1"/>
</dbReference>
<dbReference type="InterPro" id="IPR030678">
    <property type="entry name" value="Peptide/Ni-bd"/>
</dbReference>
<dbReference type="CDD" id="cd08500">
    <property type="entry name" value="PBP2_NikA_DppA_OppA_like_4"/>
    <property type="match status" value="1"/>
</dbReference>
<evidence type="ECO:0000259" key="5">
    <source>
        <dbReference type="Pfam" id="PF00496"/>
    </source>
</evidence>
<proteinExistence type="inferred from homology"/>
<keyword evidence="2" id="KW-0813">Transport</keyword>
<dbReference type="Pfam" id="PF00496">
    <property type="entry name" value="SBP_bac_5"/>
    <property type="match status" value="1"/>
</dbReference>
<evidence type="ECO:0000256" key="4">
    <source>
        <dbReference type="SAM" id="SignalP"/>
    </source>
</evidence>
<dbReference type="InterPro" id="IPR000914">
    <property type="entry name" value="SBP_5_dom"/>
</dbReference>
<feature type="domain" description="Solute-binding protein family 5" evidence="5">
    <location>
        <begin position="76"/>
        <end position="482"/>
    </location>
</feature>
<dbReference type="Proteomes" id="UP000032452">
    <property type="component" value="Unassembled WGS sequence"/>
</dbReference>
<dbReference type="STRING" id="1618023.UH38_19330"/>
<dbReference type="PIRSF" id="PIRSF002741">
    <property type="entry name" value="MppA"/>
    <property type="match status" value="1"/>
</dbReference>
<comment type="similarity">
    <text evidence="1">Belongs to the bacterial solute-binding protein 5 family.</text>
</comment>
<evidence type="ECO:0000313" key="7">
    <source>
        <dbReference type="Proteomes" id="UP000032452"/>
    </source>
</evidence>
<gene>
    <name evidence="6" type="ORF">UH38_19330</name>
</gene>
<dbReference type="GO" id="GO:0015833">
    <property type="term" value="P:peptide transport"/>
    <property type="evidence" value="ECO:0007669"/>
    <property type="project" value="TreeGrafter"/>
</dbReference>
<dbReference type="Gene3D" id="3.40.190.10">
    <property type="entry name" value="Periplasmic binding protein-like II"/>
    <property type="match status" value="1"/>
</dbReference>